<dbReference type="GO" id="GO:0016787">
    <property type="term" value="F:hydrolase activity"/>
    <property type="evidence" value="ECO:0007669"/>
    <property type="project" value="UniProtKB-KW"/>
</dbReference>
<dbReference type="InterPro" id="IPR049730">
    <property type="entry name" value="SNF2/RAD54-like_C"/>
</dbReference>
<dbReference type="SUPFAM" id="SSF52540">
    <property type="entry name" value="P-loop containing nucleoside triphosphate hydrolases"/>
    <property type="match status" value="2"/>
</dbReference>
<dbReference type="Pfam" id="PF00176">
    <property type="entry name" value="SNF2-rel_dom"/>
    <property type="match status" value="1"/>
</dbReference>
<proteinExistence type="predicted"/>
<feature type="domain" description="Helicase ATP-binding" evidence="2">
    <location>
        <begin position="314"/>
        <end position="473"/>
    </location>
</feature>
<dbReference type="KEGG" id="atq:GH723_04395"/>
<dbReference type="PROSITE" id="PS51192">
    <property type="entry name" value="HELICASE_ATP_BIND_1"/>
    <property type="match status" value="1"/>
</dbReference>
<dbReference type="CDD" id="cd17919">
    <property type="entry name" value="DEXHc_Snf"/>
    <property type="match status" value="1"/>
</dbReference>
<evidence type="ECO:0000259" key="2">
    <source>
        <dbReference type="PROSITE" id="PS51192"/>
    </source>
</evidence>
<dbReference type="InterPro" id="IPR038718">
    <property type="entry name" value="SNF2-like_sf"/>
</dbReference>
<dbReference type="SMART" id="SM00490">
    <property type="entry name" value="HELICc"/>
    <property type="match status" value="1"/>
</dbReference>
<dbReference type="PANTHER" id="PTHR10799">
    <property type="entry name" value="SNF2/RAD54 HELICASE FAMILY"/>
    <property type="match status" value="1"/>
</dbReference>
<dbReference type="InterPro" id="IPR001650">
    <property type="entry name" value="Helicase_C-like"/>
</dbReference>
<feature type="domain" description="Helicase C-terminal" evidence="3">
    <location>
        <begin position="557"/>
        <end position="711"/>
    </location>
</feature>
<evidence type="ECO:0000259" key="3">
    <source>
        <dbReference type="PROSITE" id="PS51194"/>
    </source>
</evidence>
<dbReference type="CDD" id="cd18793">
    <property type="entry name" value="SF2_C_SNF"/>
    <property type="match status" value="1"/>
</dbReference>
<protein>
    <submittedName>
        <fullName evidence="4">ATP-dependent helicase</fullName>
    </submittedName>
</protein>
<keyword evidence="4" id="KW-0347">Helicase</keyword>
<organism evidence="4 5">
    <name type="scientific">Actinomarinicola tropica</name>
    <dbReference type="NCBI Taxonomy" id="2789776"/>
    <lineage>
        <taxon>Bacteria</taxon>
        <taxon>Bacillati</taxon>
        <taxon>Actinomycetota</taxon>
        <taxon>Acidimicrobiia</taxon>
        <taxon>Acidimicrobiales</taxon>
        <taxon>Iamiaceae</taxon>
        <taxon>Actinomarinicola</taxon>
    </lineage>
</organism>
<keyword evidence="4" id="KW-0067">ATP-binding</keyword>
<dbReference type="GO" id="GO:0005524">
    <property type="term" value="F:ATP binding"/>
    <property type="evidence" value="ECO:0007669"/>
    <property type="project" value="InterPro"/>
</dbReference>
<evidence type="ECO:0000313" key="4">
    <source>
        <dbReference type="EMBL" id="QGG94403.1"/>
    </source>
</evidence>
<sequence length="749" mass="80387">MPGPYVDAGGQVRSRPVNDPMVASGDSAATIIETVDELRAQIRSLLDLRLTTVAAAQQAHDTAQNSGVHAQLAQMPIDALKEATDGRLRLGPLEDAGIATVAQVRQAGPRQLEAIPGVGPKTSVQLVAAAAQVEAALRDATRVRFDVDARPTEQTALLDALRQVDLVERHVEPFAPRLEEVAAAIDADVDTARLQATRLKRFFAGRRKKEESAAALERLTDLLLSPEMSLLASELSGARAALGAPAEGPTDVWDDYLARPVVYNGLLAELAGLGPDADATHGLLPEEIVARIEAFDLDTTLLRASLRGYQAFGTTFALVQKRVILGDDMGLGKTIEALGVLTHLAAGGATHFLVVCPASVLANWEHEIRRHTELTRTFRLHGDARDAAMADWVAGGGVAITTFDTLKALTRPDIALHAVVVDEAHFVKNPGAQRTKVVRAWLAGAEHVLLMSGTPMENRVEEFRVLVDHIRPDLASRIDVSAGIAGADAFRRAVAPVYLRRNQTDVLDELPPRIDAADWLDLEGPSLAAYRDAVAAENFMAMRRAAFMCEPSTDSPKLARLLEIVDEAAENGRKVVVFSFFLDVIERVHAAVGELAVGPLTGSIPAPDRQVLVDEFSARPGPAVLVSQIEAGGVGLNIQAASVVVLTEPQWKPTTEEQAIARCHRMGQVRPVEVHRLLTEDSVDERMVEILAAKSALFADYVRQSTMRDASPAAVDVTDEASTAEVVSQAQQEAEIIAAERERLGLAAG</sequence>
<dbReference type="Gene3D" id="3.40.50.300">
    <property type="entry name" value="P-loop containing nucleotide triphosphate hydrolases"/>
    <property type="match status" value="1"/>
</dbReference>
<keyword evidence="4" id="KW-0547">Nucleotide-binding</keyword>
<dbReference type="InterPro" id="IPR014001">
    <property type="entry name" value="Helicase_ATP-bd"/>
</dbReference>
<reference evidence="4 5" key="1">
    <citation type="submission" date="2019-11" db="EMBL/GenBank/DDBJ databases">
        <authorList>
            <person name="He Y."/>
        </authorList>
    </citation>
    <scope>NUCLEOTIDE SEQUENCE [LARGE SCALE GENOMIC DNA]</scope>
    <source>
        <strain evidence="4 5">SCSIO 58843</strain>
    </source>
</reference>
<evidence type="ECO:0000256" key="1">
    <source>
        <dbReference type="ARBA" id="ARBA00022801"/>
    </source>
</evidence>
<gene>
    <name evidence="4" type="ORF">GH723_04395</name>
</gene>
<evidence type="ECO:0000313" key="5">
    <source>
        <dbReference type="Proteomes" id="UP000334019"/>
    </source>
</evidence>
<name>A0A5Q2RFD7_9ACTN</name>
<dbReference type="Proteomes" id="UP000334019">
    <property type="component" value="Chromosome"/>
</dbReference>
<dbReference type="AlphaFoldDB" id="A0A5Q2RFD7"/>
<dbReference type="EMBL" id="CP045851">
    <property type="protein sequence ID" value="QGG94403.1"/>
    <property type="molecule type" value="Genomic_DNA"/>
</dbReference>
<dbReference type="SMART" id="SM00487">
    <property type="entry name" value="DEXDc"/>
    <property type="match status" value="1"/>
</dbReference>
<dbReference type="Gene3D" id="1.10.150.20">
    <property type="entry name" value="5' to 3' exonuclease, C-terminal subdomain"/>
    <property type="match status" value="1"/>
</dbReference>
<dbReference type="Gene3D" id="3.40.50.10810">
    <property type="entry name" value="Tandem AAA-ATPase domain"/>
    <property type="match status" value="1"/>
</dbReference>
<keyword evidence="1" id="KW-0378">Hydrolase</keyword>
<dbReference type="InterPro" id="IPR027417">
    <property type="entry name" value="P-loop_NTPase"/>
</dbReference>
<dbReference type="GO" id="GO:0004386">
    <property type="term" value="F:helicase activity"/>
    <property type="evidence" value="ECO:0007669"/>
    <property type="project" value="UniProtKB-KW"/>
</dbReference>
<keyword evidence="5" id="KW-1185">Reference proteome</keyword>
<accession>A0A5Q2RFD7</accession>
<dbReference type="InterPro" id="IPR000330">
    <property type="entry name" value="SNF2_N"/>
</dbReference>
<dbReference type="Pfam" id="PF00271">
    <property type="entry name" value="Helicase_C"/>
    <property type="match status" value="1"/>
</dbReference>
<dbReference type="PROSITE" id="PS51194">
    <property type="entry name" value="HELICASE_CTER"/>
    <property type="match status" value="1"/>
</dbReference>